<dbReference type="PANTHER" id="PTHR11552">
    <property type="entry name" value="GLUCOSE-METHANOL-CHOLINE GMC OXIDOREDUCTASE"/>
    <property type="match status" value="1"/>
</dbReference>
<name>A0A8D8TJU1_9HEMI</name>
<evidence type="ECO:0000313" key="6">
    <source>
        <dbReference type="EMBL" id="CAG6689153.1"/>
    </source>
</evidence>
<dbReference type="PROSITE" id="PS00624">
    <property type="entry name" value="GMC_OXRED_2"/>
    <property type="match status" value="1"/>
</dbReference>
<evidence type="ECO:0000256" key="3">
    <source>
        <dbReference type="SAM" id="Phobius"/>
    </source>
</evidence>
<comment type="similarity">
    <text evidence="1 2">Belongs to the GMC oxidoreductase family.</text>
</comment>
<dbReference type="Pfam" id="PF00732">
    <property type="entry name" value="GMC_oxred_N"/>
    <property type="match status" value="1"/>
</dbReference>
<proteinExistence type="inferred from homology"/>
<feature type="domain" description="Glucose-methanol-choline oxidoreductase N-terminal" evidence="5">
    <location>
        <begin position="316"/>
        <end position="330"/>
    </location>
</feature>
<keyword evidence="2" id="KW-0285">Flavoprotein</keyword>
<dbReference type="SUPFAM" id="SSF51905">
    <property type="entry name" value="FAD/NAD(P)-binding domain"/>
    <property type="match status" value="1"/>
</dbReference>
<dbReference type="InterPro" id="IPR000172">
    <property type="entry name" value="GMC_OxRdtase_N"/>
</dbReference>
<dbReference type="InterPro" id="IPR007867">
    <property type="entry name" value="GMC_OxRtase_C"/>
</dbReference>
<dbReference type="GO" id="GO:0016614">
    <property type="term" value="F:oxidoreductase activity, acting on CH-OH group of donors"/>
    <property type="evidence" value="ECO:0007669"/>
    <property type="project" value="InterPro"/>
</dbReference>
<protein>
    <submittedName>
        <fullName evidence="6">Glucose dehydrogenase [FAD, quinone]</fullName>
    </submittedName>
</protein>
<evidence type="ECO:0000259" key="5">
    <source>
        <dbReference type="PROSITE" id="PS00624"/>
    </source>
</evidence>
<feature type="domain" description="Glucose-methanol-choline oxidoreductase N-terminal" evidence="4">
    <location>
        <begin position="140"/>
        <end position="163"/>
    </location>
</feature>
<dbReference type="Pfam" id="PF05199">
    <property type="entry name" value="GMC_oxred_C"/>
    <property type="match status" value="1"/>
</dbReference>
<keyword evidence="3" id="KW-0812">Transmembrane</keyword>
<evidence type="ECO:0000256" key="1">
    <source>
        <dbReference type="ARBA" id="ARBA00010790"/>
    </source>
</evidence>
<dbReference type="PROSITE" id="PS00623">
    <property type="entry name" value="GMC_OXRED_1"/>
    <property type="match status" value="1"/>
</dbReference>
<sequence>MVAHVFPSAAVATSLKAATSFLLGTKALFIPTFMAALLYFRYDLYDPETQIFNQKTLLAEYDFIVIGGGSAGNVVANRLTENPNWKVLLLEAGGYETELTDVPVLSIYLHKSRFDWKYRTQPGDTACLAMKDRRCVWTRGKVIGGSSVLNTMLYVRGNRRDFDQWATDGNPGWSYEEVLPYFKKSMDQRNPYLAKNRYHSTGGYLTVQDSPWNTPLGLGFLQAGEEMGYDIVDYNGEQQTGFSLYQFTMRRGYRCSTAKAFLSPVKMRKNLHVALYSHVTRILIDQKSRRAYGVEYIRNGKKATVYAKKEVVLSAGALNSPQLLMLSGIGPHEHLSELGIPVVHDLPGVGQNLQDHIAVGGIVFTVDYPISLVMNRIVTTASAVRYAALGKGPLTSSVGLETVAFITTKYGNITDDWPDIEFMLTSSSTPSDGGTAVRNAHGLTDKFYEEYLSELNYKDLFGVFPMILRPKSRGYMKLRSANPLAHPLFYHNYLTHPDDVRTLREGVKAGIAIGETEAMKRFGAKFHAKPLPGCHHLPLYTDEYWDCYIRHYTMTIYHMSGTCKMGPDYDPYSVVDPTLRVYGVQGLRVIDASIMPRITSGNINAPVIMIAEKGADLIKEYWSGKEAENVYKRAPTPLPYAYLKTPQPEDYKQQVFNRYTDYVNSTTSNEGYGQPHEVALAFTQHQNPEYYPQNGPSSQTAGYYQQDPRQTVQTPSWYSGDSSDHVLFDNTQDSVPANSWIQQRIDRNFDDGVTVIEDEDEFTTLETMDSTTAKSETTPGKMKYSDIVGTSYEGTMMEMMRELEKVKGHS</sequence>
<evidence type="ECO:0000256" key="2">
    <source>
        <dbReference type="RuleBase" id="RU003968"/>
    </source>
</evidence>
<dbReference type="InterPro" id="IPR012132">
    <property type="entry name" value="GMC_OxRdtase"/>
</dbReference>
<dbReference type="EMBL" id="HBUF01290611">
    <property type="protein sequence ID" value="CAG6689152.1"/>
    <property type="molecule type" value="Transcribed_RNA"/>
</dbReference>
<evidence type="ECO:0000259" key="4">
    <source>
        <dbReference type="PROSITE" id="PS00623"/>
    </source>
</evidence>
<dbReference type="Gene3D" id="3.50.50.60">
    <property type="entry name" value="FAD/NAD(P)-binding domain"/>
    <property type="match status" value="1"/>
</dbReference>
<dbReference type="PANTHER" id="PTHR11552:SF154">
    <property type="entry name" value="FI04917P"/>
    <property type="match status" value="1"/>
</dbReference>
<feature type="transmembrane region" description="Helical" evidence="3">
    <location>
        <begin position="21"/>
        <end position="40"/>
    </location>
</feature>
<dbReference type="EMBL" id="HBUF01290612">
    <property type="protein sequence ID" value="CAG6689153.1"/>
    <property type="molecule type" value="Transcribed_RNA"/>
</dbReference>
<dbReference type="InterPro" id="IPR036188">
    <property type="entry name" value="FAD/NAD-bd_sf"/>
</dbReference>
<keyword evidence="3" id="KW-0472">Membrane</keyword>
<reference evidence="6" key="1">
    <citation type="submission" date="2021-05" db="EMBL/GenBank/DDBJ databases">
        <authorList>
            <person name="Alioto T."/>
            <person name="Alioto T."/>
            <person name="Gomez Garrido J."/>
        </authorList>
    </citation>
    <scope>NUCLEOTIDE SEQUENCE</scope>
</reference>
<keyword evidence="3" id="KW-1133">Transmembrane helix</keyword>
<accession>A0A8D8TJU1</accession>
<dbReference type="SUPFAM" id="SSF54373">
    <property type="entry name" value="FAD-linked reductases, C-terminal domain"/>
    <property type="match status" value="1"/>
</dbReference>
<dbReference type="AlphaFoldDB" id="A0A8D8TJU1"/>
<dbReference type="GO" id="GO:0050660">
    <property type="term" value="F:flavin adenine dinucleotide binding"/>
    <property type="evidence" value="ECO:0007669"/>
    <property type="project" value="InterPro"/>
</dbReference>
<keyword evidence="2" id="KW-0274">FAD</keyword>
<organism evidence="6">
    <name type="scientific">Cacopsylla melanoneura</name>
    <dbReference type="NCBI Taxonomy" id="428564"/>
    <lineage>
        <taxon>Eukaryota</taxon>
        <taxon>Metazoa</taxon>
        <taxon>Ecdysozoa</taxon>
        <taxon>Arthropoda</taxon>
        <taxon>Hexapoda</taxon>
        <taxon>Insecta</taxon>
        <taxon>Pterygota</taxon>
        <taxon>Neoptera</taxon>
        <taxon>Paraneoptera</taxon>
        <taxon>Hemiptera</taxon>
        <taxon>Sternorrhyncha</taxon>
        <taxon>Psylloidea</taxon>
        <taxon>Psyllidae</taxon>
        <taxon>Psyllinae</taxon>
        <taxon>Cacopsylla</taxon>
    </lineage>
</organism>
<dbReference type="Gene3D" id="3.30.560.10">
    <property type="entry name" value="Glucose Oxidase, domain 3"/>
    <property type="match status" value="1"/>
</dbReference>